<dbReference type="SMART" id="SM00382">
    <property type="entry name" value="AAA"/>
    <property type="match status" value="1"/>
</dbReference>
<evidence type="ECO:0000256" key="2">
    <source>
        <dbReference type="ARBA" id="ARBA00022448"/>
    </source>
</evidence>
<dbReference type="InterPro" id="IPR003593">
    <property type="entry name" value="AAA+_ATPase"/>
</dbReference>
<evidence type="ECO:0000256" key="1">
    <source>
        <dbReference type="ARBA" id="ARBA00005417"/>
    </source>
</evidence>
<dbReference type="CDD" id="cd03293">
    <property type="entry name" value="ABC_NrtD_SsuB_transporters"/>
    <property type="match status" value="1"/>
</dbReference>
<dbReference type="EMBL" id="CP123388">
    <property type="protein sequence ID" value="XCC97486.1"/>
    <property type="molecule type" value="Genomic_DNA"/>
</dbReference>
<dbReference type="InterPro" id="IPR027417">
    <property type="entry name" value="P-loop_NTPase"/>
</dbReference>
<sequence>MTMLGLSIKNVSKTWNPDGPDPVPAVRNLTLDVALGEFVVLLGPSGCGKSSLLYIVAGLEDATQGSVTFDGLEITEPSPERSLIFQEASLYPWLTVKDNITFGLKIAGRSPREMDEAADRLMRLVGLAGAGNKRPHELSGGMRQRAALARALAMKPKVLLMDEPFAALDIQTRARMQKHLLDVWESSGASVLLVTHSIEEALALADRIVVFSARPGQIKAEIRLDQARPRDLRSPEMIDLARRCEALLAEEVEKSFKEQEFS</sequence>
<organism evidence="6">
    <name type="scientific">Alloyangia sp. H15</name>
    <dbReference type="NCBI Taxonomy" id="3029062"/>
    <lineage>
        <taxon>Bacteria</taxon>
        <taxon>Pseudomonadati</taxon>
        <taxon>Pseudomonadota</taxon>
        <taxon>Alphaproteobacteria</taxon>
        <taxon>Rhodobacterales</taxon>
        <taxon>Roseobacteraceae</taxon>
        <taxon>Alloyangia</taxon>
    </lineage>
</organism>
<protein>
    <submittedName>
        <fullName evidence="6">ABC transporter ATP-binding protein</fullName>
    </submittedName>
</protein>
<dbReference type="GO" id="GO:0016887">
    <property type="term" value="F:ATP hydrolysis activity"/>
    <property type="evidence" value="ECO:0007669"/>
    <property type="project" value="InterPro"/>
</dbReference>
<accession>A0AAU8AR80</accession>
<keyword evidence="4 6" id="KW-0067">ATP-binding</keyword>
<gene>
    <name evidence="6" type="ORF">PVT71_27250</name>
</gene>
<dbReference type="AlphaFoldDB" id="A0AAU8AR80"/>
<dbReference type="SUPFAM" id="SSF52540">
    <property type="entry name" value="P-loop containing nucleoside triphosphate hydrolases"/>
    <property type="match status" value="1"/>
</dbReference>
<name>A0AAU8AR80_9RHOB</name>
<comment type="similarity">
    <text evidence="1">Belongs to the ABC transporter superfamily.</text>
</comment>
<evidence type="ECO:0000256" key="3">
    <source>
        <dbReference type="ARBA" id="ARBA00022741"/>
    </source>
</evidence>
<evidence type="ECO:0000259" key="5">
    <source>
        <dbReference type="PROSITE" id="PS50893"/>
    </source>
</evidence>
<dbReference type="PROSITE" id="PS00211">
    <property type="entry name" value="ABC_TRANSPORTER_1"/>
    <property type="match status" value="1"/>
</dbReference>
<geneLocation type="plasmid" evidence="6">
    <name>unnamed3</name>
</geneLocation>
<evidence type="ECO:0000256" key="4">
    <source>
        <dbReference type="ARBA" id="ARBA00022840"/>
    </source>
</evidence>
<dbReference type="Gene3D" id="3.40.50.300">
    <property type="entry name" value="P-loop containing nucleotide triphosphate hydrolases"/>
    <property type="match status" value="1"/>
</dbReference>
<keyword evidence="6" id="KW-0614">Plasmid</keyword>
<dbReference type="PROSITE" id="PS50893">
    <property type="entry name" value="ABC_TRANSPORTER_2"/>
    <property type="match status" value="1"/>
</dbReference>
<proteinExistence type="inferred from homology"/>
<dbReference type="PANTHER" id="PTHR42788:SF13">
    <property type="entry name" value="ALIPHATIC SULFONATES IMPORT ATP-BINDING PROTEIN SSUB"/>
    <property type="match status" value="1"/>
</dbReference>
<dbReference type="InterPro" id="IPR017871">
    <property type="entry name" value="ABC_transporter-like_CS"/>
</dbReference>
<dbReference type="InterPro" id="IPR050166">
    <property type="entry name" value="ABC_transporter_ATP-bind"/>
</dbReference>
<keyword evidence="3" id="KW-0547">Nucleotide-binding</keyword>
<dbReference type="PANTHER" id="PTHR42788">
    <property type="entry name" value="TAURINE IMPORT ATP-BINDING PROTEIN-RELATED"/>
    <property type="match status" value="1"/>
</dbReference>
<keyword evidence="2" id="KW-0813">Transport</keyword>
<feature type="domain" description="ABC transporter" evidence="5">
    <location>
        <begin position="6"/>
        <end position="240"/>
    </location>
</feature>
<evidence type="ECO:0000313" key="6">
    <source>
        <dbReference type="EMBL" id="XCC97486.1"/>
    </source>
</evidence>
<dbReference type="RefSeq" id="WP_353476377.1">
    <property type="nucleotide sequence ID" value="NZ_CP123388.1"/>
</dbReference>
<dbReference type="Pfam" id="PF00005">
    <property type="entry name" value="ABC_tran"/>
    <property type="match status" value="1"/>
</dbReference>
<reference evidence="6" key="1">
    <citation type="submission" date="2023-02" db="EMBL/GenBank/DDBJ databases">
        <title>Description and genomic characterization of Salipiger bruguierae sp. nov., isolated from the sediment of mangrove plant Bruguiera sexangula.</title>
        <authorList>
            <person name="Long M."/>
        </authorList>
    </citation>
    <scope>NUCLEOTIDE SEQUENCE</scope>
    <source>
        <strain evidence="6">H15</strain>
        <plasmid evidence="6">unnamed3</plasmid>
    </source>
</reference>
<dbReference type="InterPro" id="IPR003439">
    <property type="entry name" value="ABC_transporter-like_ATP-bd"/>
</dbReference>
<dbReference type="GO" id="GO:0005524">
    <property type="term" value="F:ATP binding"/>
    <property type="evidence" value="ECO:0007669"/>
    <property type="project" value="UniProtKB-KW"/>
</dbReference>